<evidence type="ECO:0000313" key="4">
    <source>
        <dbReference type="EMBL" id="ANC76370.1"/>
    </source>
</evidence>
<accession>A0A160ILC2</accession>
<dbReference type="InterPro" id="IPR050624">
    <property type="entry name" value="HTH-type_Tx_Regulator"/>
</dbReference>
<dbReference type="Proteomes" id="UP000076623">
    <property type="component" value="Chromosome"/>
</dbReference>
<feature type="domain" description="HTH tetR-type" evidence="3">
    <location>
        <begin position="2"/>
        <end position="62"/>
    </location>
</feature>
<organism evidence="4 5">
    <name type="scientific">Fictibacillus phosphorivorans</name>
    <dbReference type="NCBI Taxonomy" id="1221500"/>
    <lineage>
        <taxon>Bacteria</taxon>
        <taxon>Bacillati</taxon>
        <taxon>Bacillota</taxon>
        <taxon>Bacilli</taxon>
        <taxon>Bacillales</taxon>
        <taxon>Fictibacillaceae</taxon>
        <taxon>Fictibacillus</taxon>
    </lineage>
</organism>
<reference evidence="4 5" key="1">
    <citation type="submission" date="2016-04" db="EMBL/GenBank/DDBJ databases">
        <title>Complete genome sequence of Fictibacillus phosphorivorans G25-29, a strain toxic to nematodes.</title>
        <authorList>
            <person name="Zheng Z."/>
        </authorList>
    </citation>
    <scope>NUCLEOTIDE SEQUENCE [LARGE SCALE GENOMIC DNA]</scope>
    <source>
        <strain evidence="4 5">G25-29</strain>
    </source>
</reference>
<evidence type="ECO:0000313" key="5">
    <source>
        <dbReference type="Proteomes" id="UP000076623"/>
    </source>
</evidence>
<dbReference type="PRINTS" id="PR00455">
    <property type="entry name" value="HTHTETR"/>
</dbReference>
<dbReference type="RefSeq" id="WP_066392377.1">
    <property type="nucleotide sequence ID" value="NZ_CP015378.1"/>
</dbReference>
<dbReference type="InterPro" id="IPR001647">
    <property type="entry name" value="HTH_TetR"/>
</dbReference>
<dbReference type="PROSITE" id="PS50977">
    <property type="entry name" value="HTH_TETR_2"/>
    <property type="match status" value="1"/>
</dbReference>
<dbReference type="SUPFAM" id="SSF46689">
    <property type="entry name" value="Homeodomain-like"/>
    <property type="match status" value="1"/>
</dbReference>
<dbReference type="STRING" id="1221500.ABE65_005950"/>
<dbReference type="PROSITE" id="PS01081">
    <property type="entry name" value="HTH_TETR_1"/>
    <property type="match status" value="1"/>
</dbReference>
<feature type="DNA-binding region" description="H-T-H motif" evidence="2">
    <location>
        <begin position="25"/>
        <end position="44"/>
    </location>
</feature>
<dbReference type="Gene3D" id="1.10.357.10">
    <property type="entry name" value="Tetracycline Repressor, domain 2"/>
    <property type="match status" value="1"/>
</dbReference>
<evidence type="ECO:0000256" key="1">
    <source>
        <dbReference type="ARBA" id="ARBA00023125"/>
    </source>
</evidence>
<name>A0A160ILC2_9BACL</name>
<gene>
    <name evidence="4" type="ORF">ABE65_005950</name>
</gene>
<dbReference type="GO" id="GO:0003677">
    <property type="term" value="F:DNA binding"/>
    <property type="evidence" value="ECO:0007669"/>
    <property type="project" value="UniProtKB-UniRule"/>
</dbReference>
<keyword evidence="1 2" id="KW-0238">DNA-binding</keyword>
<dbReference type="InterPro" id="IPR009057">
    <property type="entry name" value="Homeodomain-like_sf"/>
</dbReference>
<dbReference type="KEGG" id="fpn:ABE65_005950"/>
<dbReference type="PANTHER" id="PTHR43479">
    <property type="entry name" value="ACREF/ENVCD OPERON REPRESSOR-RELATED"/>
    <property type="match status" value="1"/>
</dbReference>
<evidence type="ECO:0000256" key="2">
    <source>
        <dbReference type="PROSITE-ProRule" id="PRU00335"/>
    </source>
</evidence>
<dbReference type="Pfam" id="PF00440">
    <property type="entry name" value="TetR_N"/>
    <property type="match status" value="1"/>
</dbReference>
<proteinExistence type="predicted"/>
<dbReference type="PANTHER" id="PTHR43479:SF22">
    <property type="entry name" value="TRANSCRIPTIONAL REGULATOR, TETR FAMILY"/>
    <property type="match status" value="1"/>
</dbReference>
<dbReference type="InterPro" id="IPR023772">
    <property type="entry name" value="DNA-bd_HTH_TetR-type_CS"/>
</dbReference>
<dbReference type="EMBL" id="CP015378">
    <property type="protein sequence ID" value="ANC76370.1"/>
    <property type="molecule type" value="Genomic_DNA"/>
</dbReference>
<protein>
    <submittedName>
        <fullName evidence="4">TetR family transcriptional regulator</fullName>
    </submittedName>
</protein>
<keyword evidence="5" id="KW-1185">Reference proteome</keyword>
<evidence type="ECO:0000259" key="3">
    <source>
        <dbReference type="PROSITE" id="PS50977"/>
    </source>
</evidence>
<dbReference type="AlphaFoldDB" id="A0A160ILC2"/>
<sequence length="291" mass="34123">MNNRKRKVADTALKLFIEKGIQQTSIQEIIDKANISKGTFYNYFSSKSDCIADILEFLRYDASQQRIAVQIGKDTGDRDVFIEQIVIIMRLNQERNLQPLFEAILSSNEADLKKLVMQHRLYEMEWISNRFIEILGDEVREHVFEATILFFGMMHHMLFTLKITNTTYSLEHVVDTLLSYIEMIVPKMMMNESVLIPLSAIDLLRTNANKKQVKIDDILSLADQLQQDYTFTEEQQDLFDAVMSELQRDRIRKIVLQPLLKPFQKSFEESPISSQAQTFTNLVWYFLRNMN</sequence>